<feature type="transmembrane region" description="Helical" evidence="6">
    <location>
        <begin position="419"/>
        <end position="439"/>
    </location>
</feature>
<comment type="subcellular location">
    <subcellularLocation>
        <location evidence="1">Cell membrane</location>
        <topology evidence="1">Multi-pass membrane protein</topology>
    </subcellularLocation>
</comment>
<evidence type="ECO:0000256" key="4">
    <source>
        <dbReference type="ARBA" id="ARBA00022989"/>
    </source>
</evidence>
<feature type="transmembrane region" description="Helical" evidence="6">
    <location>
        <begin position="246"/>
        <end position="272"/>
    </location>
</feature>
<accession>A0A1G1KTS2</accession>
<dbReference type="PANTHER" id="PTHR30250:SF11">
    <property type="entry name" value="O-ANTIGEN TRANSPORTER-RELATED"/>
    <property type="match status" value="1"/>
</dbReference>
<dbReference type="InterPro" id="IPR050833">
    <property type="entry name" value="Poly_Biosynth_Transport"/>
</dbReference>
<evidence type="ECO:0000256" key="2">
    <source>
        <dbReference type="ARBA" id="ARBA00022475"/>
    </source>
</evidence>
<dbReference type="AlphaFoldDB" id="A0A1G1KTS2"/>
<evidence type="ECO:0000313" key="7">
    <source>
        <dbReference type="EMBL" id="OGW96321.1"/>
    </source>
</evidence>
<organism evidence="7 8">
    <name type="scientific">Candidatus Danuiimicrobium aquiferis</name>
    <dbReference type="NCBI Taxonomy" id="1801832"/>
    <lineage>
        <taxon>Bacteria</taxon>
        <taxon>Pseudomonadati</taxon>
        <taxon>Candidatus Omnitrophota</taxon>
        <taxon>Candidatus Danuiimicrobium</taxon>
    </lineage>
</organism>
<evidence type="ECO:0000313" key="8">
    <source>
        <dbReference type="Proteomes" id="UP000178187"/>
    </source>
</evidence>
<feature type="transmembrane region" description="Helical" evidence="6">
    <location>
        <begin position="298"/>
        <end position="322"/>
    </location>
</feature>
<reference evidence="7 8" key="1">
    <citation type="journal article" date="2016" name="Nat. Commun.">
        <title>Thousands of microbial genomes shed light on interconnected biogeochemical processes in an aquifer system.</title>
        <authorList>
            <person name="Anantharaman K."/>
            <person name="Brown C.T."/>
            <person name="Hug L.A."/>
            <person name="Sharon I."/>
            <person name="Castelle C.J."/>
            <person name="Probst A.J."/>
            <person name="Thomas B.C."/>
            <person name="Singh A."/>
            <person name="Wilkins M.J."/>
            <person name="Karaoz U."/>
            <person name="Brodie E.L."/>
            <person name="Williams K.H."/>
            <person name="Hubbard S.S."/>
            <person name="Banfield J.F."/>
        </authorList>
    </citation>
    <scope>NUCLEOTIDE SEQUENCE [LARGE SCALE GENOMIC DNA]</scope>
</reference>
<dbReference type="GO" id="GO:0005886">
    <property type="term" value="C:plasma membrane"/>
    <property type="evidence" value="ECO:0007669"/>
    <property type="project" value="UniProtKB-SubCell"/>
</dbReference>
<protein>
    <recommendedName>
        <fullName evidence="9">Polysaccharide biosynthesis protein C-terminal domain-containing protein</fullName>
    </recommendedName>
</protein>
<keyword evidence="3 6" id="KW-0812">Transmembrane</keyword>
<name>A0A1G1KTS2_9BACT</name>
<feature type="transmembrane region" description="Helical" evidence="6">
    <location>
        <begin position="215"/>
        <end position="234"/>
    </location>
</feature>
<dbReference type="EMBL" id="MHFR01000051">
    <property type="protein sequence ID" value="OGW96321.1"/>
    <property type="molecule type" value="Genomic_DNA"/>
</dbReference>
<feature type="transmembrane region" description="Helical" evidence="6">
    <location>
        <begin position="360"/>
        <end position="380"/>
    </location>
</feature>
<keyword evidence="2" id="KW-1003">Cell membrane</keyword>
<feature type="transmembrane region" description="Helical" evidence="6">
    <location>
        <begin position="176"/>
        <end position="195"/>
    </location>
</feature>
<dbReference type="Pfam" id="PF13440">
    <property type="entry name" value="Polysacc_synt_3"/>
    <property type="match status" value="1"/>
</dbReference>
<feature type="transmembrane region" description="Helical" evidence="6">
    <location>
        <begin position="151"/>
        <end position="169"/>
    </location>
</feature>
<gene>
    <name evidence="7" type="ORF">A3G33_03175</name>
</gene>
<evidence type="ECO:0008006" key="9">
    <source>
        <dbReference type="Google" id="ProtNLM"/>
    </source>
</evidence>
<feature type="transmembrane region" description="Helical" evidence="6">
    <location>
        <begin position="334"/>
        <end position="354"/>
    </location>
</feature>
<feature type="transmembrane region" description="Helical" evidence="6">
    <location>
        <begin position="118"/>
        <end position="139"/>
    </location>
</feature>
<keyword evidence="4 6" id="KW-1133">Transmembrane helix</keyword>
<feature type="transmembrane region" description="Helical" evidence="6">
    <location>
        <begin position="87"/>
        <end position="109"/>
    </location>
</feature>
<evidence type="ECO:0000256" key="5">
    <source>
        <dbReference type="ARBA" id="ARBA00023136"/>
    </source>
</evidence>
<dbReference type="PANTHER" id="PTHR30250">
    <property type="entry name" value="PST FAMILY PREDICTED COLANIC ACID TRANSPORTER"/>
    <property type="match status" value="1"/>
</dbReference>
<sequence length="494" mass="56140">MARFREVVGQVGIYSFASVLTQMISVLGALLIRWFLGPLQTGVWSLIQVILSYTDYANLGATYSIPIEIPFKKAQGKLAEVEQMKNVIFSFSFLTSLLFALGALVYAFVRHHQIPNELFYGLLITAGLVILQQLNNILISLLRADKNFKFAGKQMILSSLVNLILITGFSSMFRLYGFMYAMCLSFIFNILYIFFHQPFRFQWVLDFKILKGLIQYGFPLMILTFAGTILATIDKMMIAKYLGFEALGLYSIAVMTSGFIFSFPNSIGIVLIPNISEKYAQSESIHDLAGYLTKSNHIFSVLMPVLIGFSWFVVPVMVHLLIPKFLTGITAMKYLAISAFFIGLSQPYNNFIIVSKKHLVQLPMTLGMCGFAFAFIFLIIRAGGGINEVAIAMTIVMMCNFTILFFYVCHYLFTGKELFREYCIVLINFLIMTSALLFLDQRFNSSPFFARMLFQMIGLMIIYLPFLIHLNKKYQFGNILMEKFSRPKSMNGVK</sequence>
<keyword evidence="5 6" id="KW-0472">Membrane</keyword>
<dbReference type="Proteomes" id="UP000178187">
    <property type="component" value="Unassembled WGS sequence"/>
</dbReference>
<feature type="transmembrane region" description="Helical" evidence="6">
    <location>
        <begin position="389"/>
        <end position="413"/>
    </location>
</feature>
<evidence type="ECO:0000256" key="6">
    <source>
        <dbReference type="SAM" id="Phobius"/>
    </source>
</evidence>
<comment type="caution">
    <text evidence="7">The sequence shown here is derived from an EMBL/GenBank/DDBJ whole genome shotgun (WGS) entry which is preliminary data.</text>
</comment>
<evidence type="ECO:0000256" key="3">
    <source>
        <dbReference type="ARBA" id="ARBA00022692"/>
    </source>
</evidence>
<feature type="transmembrane region" description="Helical" evidence="6">
    <location>
        <begin position="448"/>
        <end position="468"/>
    </location>
</feature>
<feature type="transmembrane region" description="Helical" evidence="6">
    <location>
        <begin position="12"/>
        <end position="36"/>
    </location>
</feature>
<proteinExistence type="predicted"/>
<evidence type="ECO:0000256" key="1">
    <source>
        <dbReference type="ARBA" id="ARBA00004651"/>
    </source>
</evidence>